<reference evidence="1" key="1">
    <citation type="submission" date="2020-11" db="EMBL/GenBank/DDBJ databases">
        <title>Novosphingobium aureum sp. nov., a marine bacterium isolated from sediment of a salt flat.</title>
        <authorList>
            <person name="Yoo Y."/>
            <person name="Kim J.-J."/>
        </authorList>
    </citation>
    <scope>NUCLEOTIDE SEQUENCE</scope>
    <source>
        <strain evidence="1">YJ-S2-02</strain>
    </source>
</reference>
<comment type="caution">
    <text evidence="1">The sequence shown here is derived from an EMBL/GenBank/DDBJ whole genome shotgun (WGS) entry which is preliminary data.</text>
</comment>
<proteinExistence type="predicted"/>
<evidence type="ECO:0000313" key="2">
    <source>
        <dbReference type="Proteomes" id="UP000617634"/>
    </source>
</evidence>
<name>A0A931HC40_9SPHN</name>
<dbReference type="RefSeq" id="WP_197163274.1">
    <property type="nucleotide sequence ID" value="NZ_JADZGI010000001.1"/>
</dbReference>
<protein>
    <submittedName>
        <fullName evidence="1">Uncharacterized protein</fullName>
    </submittedName>
</protein>
<gene>
    <name evidence="1" type="ORF">I5E68_09710</name>
</gene>
<dbReference type="EMBL" id="JADZGI010000001">
    <property type="protein sequence ID" value="MBH0113221.1"/>
    <property type="molecule type" value="Genomic_DNA"/>
</dbReference>
<keyword evidence="2" id="KW-1185">Reference proteome</keyword>
<dbReference type="AlphaFoldDB" id="A0A931HC40"/>
<organism evidence="1 2">
    <name type="scientific">Novosphingobium aureum</name>
    <dbReference type="NCBI Taxonomy" id="2792964"/>
    <lineage>
        <taxon>Bacteria</taxon>
        <taxon>Pseudomonadati</taxon>
        <taxon>Pseudomonadota</taxon>
        <taxon>Alphaproteobacteria</taxon>
        <taxon>Sphingomonadales</taxon>
        <taxon>Sphingomonadaceae</taxon>
        <taxon>Novosphingobium</taxon>
    </lineage>
</organism>
<accession>A0A931HC40</accession>
<evidence type="ECO:0000313" key="1">
    <source>
        <dbReference type="EMBL" id="MBH0113221.1"/>
    </source>
</evidence>
<dbReference type="Proteomes" id="UP000617634">
    <property type="component" value="Unassembled WGS sequence"/>
</dbReference>
<sequence>MTLRSGRYQVGTRLYVREPYSEPQPLAVTAIGPHPGDPWRRFSRLWLEVTEVRVQRLHEISHEDCIKEGYPILPDPVSGRETMLAGAREWFADLWDRFETTSGERWQANPWVFALSFNVHRGNIDEAAA</sequence>